<gene>
    <name evidence="1" type="ORF">NCTC10924_00374</name>
</gene>
<evidence type="ECO:0000313" key="2">
    <source>
        <dbReference type="Proteomes" id="UP000306241"/>
    </source>
</evidence>
<dbReference type="AlphaFoldDB" id="A0A4V0H4W4"/>
<dbReference type="GO" id="GO:0016740">
    <property type="term" value="F:transferase activity"/>
    <property type="evidence" value="ECO:0007669"/>
    <property type="project" value="UniProtKB-KW"/>
</dbReference>
<proteinExistence type="predicted"/>
<accession>A0A4V0H4W4</accession>
<name>A0A4V0H4W4_STRPO</name>
<dbReference type="Gene3D" id="3.40.630.30">
    <property type="match status" value="1"/>
</dbReference>
<evidence type="ECO:0000313" key="1">
    <source>
        <dbReference type="EMBL" id="VTT41875.1"/>
    </source>
</evidence>
<keyword evidence="1" id="KW-0808">Transferase</keyword>
<reference evidence="1 2" key="1">
    <citation type="submission" date="2019-05" db="EMBL/GenBank/DDBJ databases">
        <authorList>
            <consortium name="Pathogen Informatics"/>
        </authorList>
    </citation>
    <scope>NUCLEOTIDE SEQUENCE [LARGE SCALE GENOMIC DNA]</scope>
    <source>
        <strain evidence="1 2">NCTC10924</strain>
    </source>
</reference>
<sequence length="77" mass="9193">MEYVINKLLPSHEALRELYLSVGWDIYVARNKNMQLLLKNTYTYVTAWHDEKLIGLCRVISDGWLDYCVYPRYFSKA</sequence>
<protein>
    <submittedName>
        <fullName evidence="1">Histone acetyltransferase HPA2-like acetyltransferase</fullName>
    </submittedName>
</protein>
<dbReference type="EMBL" id="LR594052">
    <property type="protein sequence ID" value="VTT41875.1"/>
    <property type="molecule type" value="Genomic_DNA"/>
</dbReference>
<dbReference type="InterPro" id="IPR016181">
    <property type="entry name" value="Acyl_CoA_acyltransferase"/>
</dbReference>
<dbReference type="Proteomes" id="UP000306241">
    <property type="component" value="Chromosome"/>
</dbReference>
<organism evidence="1 2">
    <name type="scientific">Streptococcus porcinus</name>
    <dbReference type="NCBI Taxonomy" id="1340"/>
    <lineage>
        <taxon>Bacteria</taxon>
        <taxon>Bacillati</taxon>
        <taxon>Bacillota</taxon>
        <taxon>Bacilli</taxon>
        <taxon>Lactobacillales</taxon>
        <taxon>Streptococcaceae</taxon>
        <taxon>Streptococcus</taxon>
    </lineage>
</organism>
<dbReference type="SUPFAM" id="SSF55729">
    <property type="entry name" value="Acyl-CoA N-acyltransferases (Nat)"/>
    <property type="match status" value="1"/>
</dbReference>